<protein>
    <submittedName>
        <fullName evidence="2">Heat shock protein 60 family co-chaperone GroES</fullName>
    </submittedName>
</protein>
<proteinExistence type="predicted"/>
<feature type="non-terminal residue" evidence="2">
    <location>
        <position position="89"/>
    </location>
</feature>
<dbReference type="EMBL" id="CADCVA010000395">
    <property type="protein sequence ID" value="CAA9445065.1"/>
    <property type="molecule type" value="Genomic_DNA"/>
</dbReference>
<name>A0A6J4QHD5_9ACTN</name>
<feature type="region of interest" description="Disordered" evidence="1">
    <location>
        <begin position="1"/>
        <end position="89"/>
    </location>
</feature>
<organism evidence="2">
    <name type="scientific">uncultured Rubrobacteraceae bacterium</name>
    <dbReference type="NCBI Taxonomy" id="349277"/>
    <lineage>
        <taxon>Bacteria</taxon>
        <taxon>Bacillati</taxon>
        <taxon>Actinomycetota</taxon>
        <taxon>Rubrobacteria</taxon>
        <taxon>Rubrobacterales</taxon>
        <taxon>Rubrobacteraceae</taxon>
        <taxon>environmental samples</taxon>
    </lineage>
</organism>
<evidence type="ECO:0000256" key="1">
    <source>
        <dbReference type="SAM" id="MobiDB-lite"/>
    </source>
</evidence>
<sequence>EVQAFGRAGARPDRRARAADGFGDSPARHGQGEAADGRGRRRGPVRGRGQGQRGRRHRLRQVLGHRDQPRRGGLHDPRRRRHPGDSREL</sequence>
<keyword evidence="2" id="KW-0346">Stress response</keyword>
<feature type="non-terminal residue" evidence="2">
    <location>
        <position position="1"/>
    </location>
</feature>
<feature type="compositionally biased region" description="Basic and acidic residues" evidence="1">
    <location>
        <begin position="26"/>
        <end position="38"/>
    </location>
</feature>
<evidence type="ECO:0000313" key="2">
    <source>
        <dbReference type="EMBL" id="CAA9445065.1"/>
    </source>
</evidence>
<dbReference type="AlphaFoldDB" id="A0A6J4QHD5"/>
<reference evidence="2" key="1">
    <citation type="submission" date="2020-02" db="EMBL/GenBank/DDBJ databases">
        <authorList>
            <person name="Meier V. D."/>
        </authorList>
    </citation>
    <scope>NUCLEOTIDE SEQUENCE</scope>
    <source>
        <strain evidence="2">AVDCRST_MAG82</strain>
    </source>
</reference>
<accession>A0A6J4QHD5</accession>
<gene>
    <name evidence="2" type="ORF">AVDCRST_MAG82-3242</name>
</gene>
<feature type="compositionally biased region" description="Basic and acidic residues" evidence="1">
    <location>
        <begin position="64"/>
        <end position="76"/>
    </location>
</feature>